<keyword evidence="1" id="KW-0863">Zinc-finger</keyword>
<feature type="compositionally biased region" description="Polar residues" evidence="2">
    <location>
        <begin position="588"/>
        <end position="597"/>
    </location>
</feature>
<dbReference type="InterPro" id="IPR007527">
    <property type="entry name" value="Znf_SWIM"/>
</dbReference>
<dbReference type="EMBL" id="JAAPAO010001275">
    <property type="protein sequence ID" value="KAF4650367.1"/>
    <property type="molecule type" value="Genomic_DNA"/>
</dbReference>
<keyword evidence="1" id="KW-0479">Metal-binding</keyword>
<evidence type="ECO:0000259" key="3">
    <source>
        <dbReference type="PROSITE" id="PS50966"/>
    </source>
</evidence>
<evidence type="ECO:0000256" key="2">
    <source>
        <dbReference type="SAM" id="MobiDB-lite"/>
    </source>
</evidence>
<accession>A0A7J6KTE5</accession>
<sequence>IKETLKGDFTSYARLIGGAELEPGTSRAVVNESTDQNEADGISILKKVLVNKRKRVREASVTQCATIASVLEELYSQGFIDATDDALIGHVGQELHNCSVLTRHQRLPGSGLYVLGYGAVSVGRGPKARDIPVVAVCNRTALVNVYNVTDPYRCPLLPNNNRDRWGYCLALDGHCRTARGCTTLITAGCTTITLQPNKRYGWSFCPFVTSFSVGESADTTSLALGQISRLARLFHGASFLRPARGISDSALGLVKAVRDTWEGTNIEHNRCCWHAVEASKKLASVVQNSKEDFRRFVSRYLPRLYECSGPKIYDGYVRLVLDELERLHGKPIRDSLELSWVTHAKDMGSFHCACPLALALDIIRCELLGRGAQPVVLWGGGPSFDNICESYYSRLAAFTAKSSETTKSRSAQLGGQDGLIGRVRSFLQSHGEMSRSASVDYDSKGCLRLPLEGMFRKARERVAKTNDDIIFEEVSLDVLGPELSSIPLRIACIPSSRRGPLQPGEATARVLASLNGVRNSEEALSLEAYESKLLQIHLVVGVSLPGRTLLCSCRGFGSLGQCHHILIASMYKMGPAFAPGPATGAAASRTSNGQSHISSPVSGMQVGGSSSNSNSSSRPYGQPCTFTSSSSRSNSGGICIDGLSSDVATERTLRAIDTMCTEFPYVAWAGRPTRNNNPLQRHDTDVRAQRMWDGESNVLPAQRTTG</sequence>
<comment type="caution">
    <text evidence="4">The sequence shown here is derived from an EMBL/GenBank/DDBJ whole genome shotgun (WGS) entry which is preliminary data.</text>
</comment>
<dbReference type="AlphaFoldDB" id="A0A7J6KTE5"/>
<feature type="compositionally biased region" description="Low complexity" evidence="2">
    <location>
        <begin position="598"/>
        <end position="617"/>
    </location>
</feature>
<dbReference type="GO" id="GO:0008270">
    <property type="term" value="F:zinc ion binding"/>
    <property type="evidence" value="ECO:0007669"/>
    <property type="project" value="UniProtKB-KW"/>
</dbReference>
<proteinExistence type="predicted"/>
<name>A0A7J6KTE5_PERCH</name>
<feature type="domain" description="SWIM-type" evidence="3">
    <location>
        <begin position="538"/>
        <end position="573"/>
    </location>
</feature>
<dbReference type="PROSITE" id="PS50966">
    <property type="entry name" value="ZF_SWIM"/>
    <property type="match status" value="1"/>
</dbReference>
<feature type="non-terminal residue" evidence="4">
    <location>
        <position position="706"/>
    </location>
</feature>
<evidence type="ECO:0000313" key="5">
    <source>
        <dbReference type="Proteomes" id="UP000591131"/>
    </source>
</evidence>
<dbReference type="OrthoDB" id="10448429at2759"/>
<dbReference type="Proteomes" id="UP000591131">
    <property type="component" value="Unassembled WGS sequence"/>
</dbReference>
<evidence type="ECO:0000256" key="1">
    <source>
        <dbReference type="PROSITE-ProRule" id="PRU00325"/>
    </source>
</evidence>
<organism evidence="4 5">
    <name type="scientific">Perkinsus chesapeaki</name>
    <name type="common">Clam parasite</name>
    <name type="synonym">Perkinsus andrewsi</name>
    <dbReference type="NCBI Taxonomy" id="330153"/>
    <lineage>
        <taxon>Eukaryota</taxon>
        <taxon>Sar</taxon>
        <taxon>Alveolata</taxon>
        <taxon>Perkinsozoa</taxon>
        <taxon>Perkinsea</taxon>
        <taxon>Perkinsida</taxon>
        <taxon>Perkinsidae</taxon>
        <taxon>Perkinsus</taxon>
    </lineage>
</organism>
<protein>
    <recommendedName>
        <fullName evidence="3">SWIM-type domain-containing protein</fullName>
    </recommendedName>
</protein>
<keyword evidence="5" id="KW-1185">Reference proteome</keyword>
<feature type="region of interest" description="Disordered" evidence="2">
    <location>
        <begin position="581"/>
        <end position="634"/>
    </location>
</feature>
<keyword evidence="1" id="KW-0862">Zinc</keyword>
<reference evidence="4 5" key="1">
    <citation type="submission" date="2020-04" db="EMBL/GenBank/DDBJ databases">
        <title>Perkinsus chesapeaki whole genome sequence.</title>
        <authorList>
            <person name="Bogema D.R."/>
        </authorList>
    </citation>
    <scope>NUCLEOTIDE SEQUENCE [LARGE SCALE GENOMIC DNA]</scope>
    <source>
        <strain evidence="4">ATCC PRA-425</strain>
    </source>
</reference>
<feature type="non-terminal residue" evidence="4">
    <location>
        <position position="1"/>
    </location>
</feature>
<gene>
    <name evidence="4" type="ORF">FOL47_001204</name>
</gene>
<evidence type="ECO:0000313" key="4">
    <source>
        <dbReference type="EMBL" id="KAF4650367.1"/>
    </source>
</evidence>